<feature type="region of interest" description="Disordered" evidence="1">
    <location>
        <begin position="1"/>
        <end position="84"/>
    </location>
</feature>
<protein>
    <submittedName>
        <fullName evidence="2">Uncharacterized protein</fullName>
    </submittedName>
</protein>
<gene>
    <name evidence="2" type="ORF">N7476_008217</name>
</gene>
<evidence type="ECO:0000313" key="3">
    <source>
        <dbReference type="Proteomes" id="UP001147746"/>
    </source>
</evidence>
<organism evidence="2 3">
    <name type="scientific">Penicillium atrosanguineum</name>
    <dbReference type="NCBI Taxonomy" id="1132637"/>
    <lineage>
        <taxon>Eukaryota</taxon>
        <taxon>Fungi</taxon>
        <taxon>Dikarya</taxon>
        <taxon>Ascomycota</taxon>
        <taxon>Pezizomycotina</taxon>
        <taxon>Eurotiomycetes</taxon>
        <taxon>Eurotiomycetidae</taxon>
        <taxon>Eurotiales</taxon>
        <taxon>Aspergillaceae</taxon>
        <taxon>Penicillium</taxon>
    </lineage>
</organism>
<feature type="compositionally biased region" description="Basic residues" evidence="1">
    <location>
        <begin position="75"/>
        <end position="84"/>
    </location>
</feature>
<accession>A0A9W9GY15</accession>
<dbReference type="AlphaFoldDB" id="A0A9W9GY15"/>
<keyword evidence="3" id="KW-1185">Reference proteome</keyword>
<evidence type="ECO:0000256" key="1">
    <source>
        <dbReference type="SAM" id="MobiDB-lite"/>
    </source>
</evidence>
<name>A0A9W9GY15_9EURO</name>
<dbReference type="EMBL" id="JAPZBO010000008">
    <property type="protein sequence ID" value="KAJ5307561.1"/>
    <property type="molecule type" value="Genomic_DNA"/>
</dbReference>
<sequence length="84" mass="9185">MERKRKRQANADANPFRNGHPEIVSQSPLVSSPSSFDMLTPGKAGNSRQVPAAPEGSSKRHHTLDGVVSVTPERRRSKRLTKPG</sequence>
<reference evidence="2" key="2">
    <citation type="journal article" date="2023" name="IMA Fungus">
        <title>Comparative genomic study of the Penicillium genus elucidates a diverse pangenome and 15 lateral gene transfer events.</title>
        <authorList>
            <person name="Petersen C."/>
            <person name="Sorensen T."/>
            <person name="Nielsen M.R."/>
            <person name="Sondergaard T.E."/>
            <person name="Sorensen J.L."/>
            <person name="Fitzpatrick D.A."/>
            <person name="Frisvad J.C."/>
            <person name="Nielsen K.L."/>
        </authorList>
    </citation>
    <scope>NUCLEOTIDE SEQUENCE</scope>
    <source>
        <strain evidence="2">IBT 21472</strain>
    </source>
</reference>
<feature type="compositionally biased region" description="Low complexity" evidence="1">
    <location>
        <begin position="24"/>
        <end position="35"/>
    </location>
</feature>
<evidence type="ECO:0000313" key="2">
    <source>
        <dbReference type="EMBL" id="KAJ5307561.1"/>
    </source>
</evidence>
<reference evidence="2" key="1">
    <citation type="submission" date="2022-12" db="EMBL/GenBank/DDBJ databases">
        <authorList>
            <person name="Petersen C."/>
        </authorList>
    </citation>
    <scope>NUCLEOTIDE SEQUENCE</scope>
    <source>
        <strain evidence="2">IBT 21472</strain>
    </source>
</reference>
<dbReference type="Proteomes" id="UP001147746">
    <property type="component" value="Unassembled WGS sequence"/>
</dbReference>
<proteinExistence type="predicted"/>
<comment type="caution">
    <text evidence="2">The sequence shown here is derived from an EMBL/GenBank/DDBJ whole genome shotgun (WGS) entry which is preliminary data.</text>
</comment>